<comment type="caution">
    <text evidence="8">The sequence shown here is derived from an EMBL/GenBank/DDBJ whole genome shotgun (WGS) entry which is preliminary data.</text>
</comment>
<evidence type="ECO:0000256" key="2">
    <source>
        <dbReference type="ARBA" id="ARBA00023136"/>
    </source>
</evidence>
<sequence length="592" mass="66644">MTGAHNRFATEGDALQLNCSQNMVNSWQSGTKEFLVVCEGGKPMINFNLSISSRINISSDCTILTITNFTKDDVGITIIEANGTKVIIRKEGDSVTLTCKVEGLRKDDKLFWFKENIMQSSDKTSDSITYKFIANRSDNMKELVCLANNSVYTRPLAASVRLILILKPRIKILSSQNPVITKGQTIILTCYDENEKSGYIDAFLWTHNSSLLTYNTNNLTIENATQSIAGEYVCIANNTAGMDNASITILVNCSPVVRDQSVTLFTSNGPRTLECSAEGVPDVYNFGIWQHYTYTNELVRSLEGKPVLAKPHHNSYIGKMYATSIMSIFVLSSSNVTRAIWFSEHKAPLKVTPCTLTIAETLFYGIPVRVSGYECQVKINDTRREDLQKYKVDITNKYGISTFEISLILAEEKSNDTQNYWVAFFLVFVVIIPVCIVLTRWRLRRGGAIENNLFQGANNFIEQPSVSSSREDEAYSCIDRRMQIVHKQNVTYQISRRDQLENKDHHQSSINNGLNPPNLNYVEVVFDNTTHNGAFCIHGADSRTPYADIDFSARADPLIISEENEESLSSHIVENDDFVSLEEVQQWMIVNE</sequence>
<evidence type="ECO:0000313" key="8">
    <source>
        <dbReference type="EMBL" id="CAG2240900.1"/>
    </source>
</evidence>
<proteinExistence type="predicted"/>
<dbReference type="EMBL" id="CAJPWZ010002578">
    <property type="protein sequence ID" value="CAG2240900.1"/>
    <property type="molecule type" value="Genomic_DNA"/>
</dbReference>
<dbReference type="InterPro" id="IPR013783">
    <property type="entry name" value="Ig-like_fold"/>
</dbReference>
<dbReference type="InterPro" id="IPR003599">
    <property type="entry name" value="Ig_sub"/>
</dbReference>
<dbReference type="Pfam" id="PF13927">
    <property type="entry name" value="Ig_3"/>
    <property type="match status" value="1"/>
</dbReference>
<keyword evidence="2 6" id="KW-0472">Membrane</keyword>
<evidence type="ECO:0000256" key="5">
    <source>
        <dbReference type="ARBA" id="ARBA00023319"/>
    </source>
</evidence>
<dbReference type="InterPro" id="IPR007110">
    <property type="entry name" value="Ig-like_dom"/>
</dbReference>
<evidence type="ECO:0000256" key="4">
    <source>
        <dbReference type="ARBA" id="ARBA00023180"/>
    </source>
</evidence>
<protein>
    <recommendedName>
        <fullName evidence="7">Ig-like domain-containing protein</fullName>
    </recommendedName>
</protein>
<dbReference type="SMART" id="SM00409">
    <property type="entry name" value="IG"/>
    <property type="match status" value="2"/>
</dbReference>
<reference evidence="8" key="1">
    <citation type="submission" date="2021-03" db="EMBL/GenBank/DDBJ databases">
        <authorList>
            <person name="Bekaert M."/>
        </authorList>
    </citation>
    <scope>NUCLEOTIDE SEQUENCE</scope>
</reference>
<keyword evidence="6" id="KW-0812">Transmembrane</keyword>
<evidence type="ECO:0000256" key="3">
    <source>
        <dbReference type="ARBA" id="ARBA00023157"/>
    </source>
</evidence>
<keyword evidence="3" id="KW-1015">Disulfide bond</keyword>
<evidence type="ECO:0000259" key="7">
    <source>
        <dbReference type="PROSITE" id="PS50835"/>
    </source>
</evidence>
<evidence type="ECO:0000313" key="9">
    <source>
        <dbReference type="Proteomes" id="UP000683360"/>
    </source>
</evidence>
<dbReference type="Proteomes" id="UP000683360">
    <property type="component" value="Unassembled WGS sequence"/>
</dbReference>
<accession>A0A8S3UEH2</accession>
<dbReference type="GO" id="GO:0005886">
    <property type="term" value="C:plasma membrane"/>
    <property type="evidence" value="ECO:0007669"/>
    <property type="project" value="TreeGrafter"/>
</dbReference>
<evidence type="ECO:0000256" key="6">
    <source>
        <dbReference type="SAM" id="Phobius"/>
    </source>
</evidence>
<name>A0A8S3UEH2_MYTED</name>
<keyword evidence="9" id="KW-1185">Reference proteome</keyword>
<dbReference type="PANTHER" id="PTHR11640:SF31">
    <property type="entry name" value="IRREGULAR CHIASM C-ROUGHEST PROTEIN-RELATED"/>
    <property type="match status" value="1"/>
</dbReference>
<feature type="domain" description="Ig-like" evidence="7">
    <location>
        <begin position="168"/>
        <end position="248"/>
    </location>
</feature>
<evidence type="ECO:0000256" key="1">
    <source>
        <dbReference type="ARBA" id="ARBA00004479"/>
    </source>
</evidence>
<dbReference type="GO" id="GO:0005911">
    <property type="term" value="C:cell-cell junction"/>
    <property type="evidence" value="ECO:0007669"/>
    <property type="project" value="TreeGrafter"/>
</dbReference>
<dbReference type="AlphaFoldDB" id="A0A8S3UEH2"/>
<keyword evidence="6" id="KW-1133">Transmembrane helix</keyword>
<dbReference type="InterPro" id="IPR051275">
    <property type="entry name" value="Cell_adhesion_signaling"/>
</dbReference>
<organism evidence="8 9">
    <name type="scientific">Mytilus edulis</name>
    <name type="common">Blue mussel</name>
    <dbReference type="NCBI Taxonomy" id="6550"/>
    <lineage>
        <taxon>Eukaryota</taxon>
        <taxon>Metazoa</taxon>
        <taxon>Spiralia</taxon>
        <taxon>Lophotrochozoa</taxon>
        <taxon>Mollusca</taxon>
        <taxon>Bivalvia</taxon>
        <taxon>Autobranchia</taxon>
        <taxon>Pteriomorphia</taxon>
        <taxon>Mytilida</taxon>
        <taxon>Mytiloidea</taxon>
        <taxon>Mytilidae</taxon>
        <taxon>Mytilinae</taxon>
        <taxon>Mytilus</taxon>
    </lineage>
</organism>
<dbReference type="PANTHER" id="PTHR11640">
    <property type="entry name" value="NEPHRIN"/>
    <property type="match status" value="1"/>
</dbReference>
<dbReference type="PROSITE" id="PS50835">
    <property type="entry name" value="IG_LIKE"/>
    <property type="match status" value="2"/>
</dbReference>
<dbReference type="InterPro" id="IPR036179">
    <property type="entry name" value="Ig-like_dom_sf"/>
</dbReference>
<gene>
    <name evidence="8" type="ORF">MEDL_53173</name>
</gene>
<dbReference type="SUPFAM" id="SSF48726">
    <property type="entry name" value="Immunoglobulin"/>
    <property type="match status" value="2"/>
</dbReference>
<keyword evidence="5" id="KW-0393">Immunoglobulin domain</keyword>
<dbReference type="GO" id="GO:0098609">
    <property type="term" value="P:cell-cell adhesion"/>
    <property type="evidence" value="ECO:0007669"/>
    <property type="project" value="TreeGrafter"/>
</dbReference>
<dbReference type="GO" id="GO:0050839">
    <property type="term" value="F:cell adhesion molecule binding"/>
    <property type="evidence" value="ECO:0007669"/>
    <property type="project" value="TreeGrafter"/>
</dbReference>
<keyword evidence="4" id="KW-0325">Glycoprotein</keyword>
<feature type="domain" description="Ig-like" evidence="7">
    <location>
        <begin position="91"/>
        <end position="161"/>
    </location>
</feature>
<dbReference type="OrthoDB" id="6135318at2759"/>
<comment type="subcellular location">
    <subcellularLocation>
        <location evidence="1">Membrane</location>
        <topology evidence="1">Single-pass type I membrane protein</topology>
    </subcellularLocation>
</comment>
<dbReference type="Gene3D" id="2.60.40.10">
    <property type="entry name" value="Immunoglobulins"/>
    <property type="match status" value="2"/>
</dbReference>
<feature type="transmembrane region" description="Helical" evidence="6">
    <location>
        <begin position="420"/>
        <end position="439"/>
    </location>
</feature>